<dbReference type="EMBL" id="DXBZ01000055">
    <property type="protein sequence ID" value="HIZ18040.1"/>
    <property type="molecule type" value="Genomic_DNA"/>
</dbReference>
<keyword evidence="1" id="KW-0805">Transcription regulation</keyword>
<gene>
    <name evidence="5" type="ORF">IAA22_02870</name>
</gene>
<sequence length="88" mass="9911">MRASNDQIRKGLGLRIRDLRTQQGFSQRTFCLMIEMDRTYLIAVEHGRRNIAVDNLTKIARGLNVSLSDLFAGVDDPVSPADEEHEPA</sequence>
<evidence type="ECO:0000313" key="6">
    <source>
        <dbReference type="Proteomes" id="UP000824029"/>
    </source>
</evidence>
<comment type="caution">
    <text evidence="5">The sequence shown here is derived from an EMBL/GenBank/DDBJ whole genome shotgun (WGS) entry which is preliminary data.</text>
</comment>
<evidence type="ECO:0000259" key="4">
    <source>
        <dbReference type="PROSITE" id="PS50943"/>
    </source>
</evidence>
<reference evidence="5" key="1">
    <citation type="journal article" date="2021" name="PeerJ">
        <title>Extensive microbial diversity within the chicken gut microbiome revealed by metagenomics and culture.</title>
        <authorList>
            <person name="Gilroy R."/>
            <person name="Ravi A."/>
            <person name="Getino M."/>
            <person name="Pursley I."/>
            <person name="Horton D.L."/>
            <person name="Alikhan N.F."/>
            <person name="Baker D."/>
            <person name="Gharbi K."/>
            <person name="Hall N."/>
            <person name="Watson M."/>
            <person name="Adriaenssens E.M."/>
            <person name="Foster-Nyarko E."/>
            <person name="Jarju S."/>
            <person name="Secka A."/>
            <person name="Antonio M."/>
            <person name="Oren A."/>
            <person name="Chaudhuri R.R."/>
            <person name="La Ragione R."/>
            <person name="Hildebrand F."/>
            <person name="Pallen M.J."/>
        </authorList>
    </citation>
    <scope>NUCLEOTIDE SEQUENCE</scope>
    <source>
        <strain evidence="5">ChiHecolR3B27-1887</strain>
    </source>
</reference>
<evidence type="ECO:0000256" key="3">
    <source>
        <dbReference type="ARBA" id="ARBA00023163"/>
    </source>
</evidence>
<keyword evidence="2" id="KW-0238">DNA-binding</keyword>
<dbReference type="PANTHER" id="PTHR46797">
    <property type="entry name" value="HTH-TYPE TRANSCRIPTIONAL REGULATOR"/>
    <property type="match status" value="1"/>
</dbReference>
<feature type="domain" description="HTH cro/C1-type" evidence="4">
    <location>
        <begin position="16"/>
        <end position="70"/>
    </location>
</feature>
<protein>
    <submittedName>
        <fullName evidence="5">Helix-turn-helix domain-containing protein</fullName>
    </submittedName>
</protein>
<dbReference type="Gene3D" id="1.10.260.40">
    <property type="entry name" value="lambda repressor-like DNA-binding domains"/>
    <property type="match status" value="1"/>
</dbReference>
<evidence type="ECO:0000313" key="5">
    <source>
        <dbReference type="EMBL" id="HIZ18040.1"/>
    </source>
</evidence>
<dbReference type="GO" id="GO:0003677">
    <property type="term" value="F:DNA binding"/>
    <property type="evidence" value="ECO:0007669"/>
    <property type="project" value="UniProtKB-KW"/>
</dbReference>
<dbReference type="PROSITE" id="PS50943">
    <property type="entry name" value="HTH_CROC1"/>
    <property type="match status" value="1"/>
</dbReference>
<dbReference type="PANTHER" id="PTHR46797:SF23">
    <property type="entry name" value="HTH-TYPE TRANSCRIPTIONAL REGULATOR SUTR"/>
    <property type="match status" value="1"/>
</dbReference>
<name>A0A9D2DJP4_9ACTN</name>
<dbReference type="Pfam" id="PF01381">
    <property type="entry name" value="HTH_3"/>
    <property type="match status" value="1"/>
</dbReference>
<dbReference type="InterPro" id="IPR010982">
    <property type="entry name" value="Lambda_DNA-bd_dom_sf"/>
</dbReference>
<dbReference type="SUPFAM" id="SSF47413">
    <property type="entry name" value="lambda repressor-like DNA-binding domains"/>
    <property type="match status" value="1"/>
</dbReference>
<proteinExistence type="predicted"/>
<reference evidence="5" key="2">
    <citation type="submission" date="2021-04" db="EMBL/GenBank/DDBJ databases">
        <authorList>
            <person name="Gilroy R."/>
        </authorList>
    </citation>
    <scope>NUCLEOTIDE SEQUENCE</scope>
    <source>
        <strain evidence="5">ChiHecolR3B27-1887</strain>
    </source>
</reference>
<dbReference type="GO" id="GO:0005829">
    <property type="term" value="C:cytosol"/>
    <property type="evidence" value="ECO:0007669"/>
    <property type="project" value="TreeGrafter"/>
</dbReference>
<dbReference type="CDD" id="cd00093">
    <property type="entry name" value="HTH_XRE"/>
    <property type="match status" value="1"/>
</dbReference>
<accession>A0A9D2DJP4</accession>
<dbReference type="InterPro" id="IPR001387">
    <property type="entry name" value="Cro/C1-type_HTH"/>
</dbReference>
<dbReference type="AlphaFoldDB" id="A0A9D2DJP4"/>
<organism evidence="5 6">
    <name type="scientific">Candidatus Olsenella stercoravium</name>
    <dbReference type="NCBI Taxonomy" id="2838713"/>
    <lineage>
        <taxon>Bacteria</taxon>
        <taxon>Bacillati</taxon>
        <taxon>Actinomycetota</taxon>
        <taxon>Coriobacteriia</taxon>
        <taxon>Coriobacteriales</taxon>
        <taxon>Atopobiaceae</taxon>
        <taxon>Olsenella</taxon>
    </lineage>
</organism>
<dbReference type="Proteomes" id="UP000824029">
    <property type="component" value="Unassembled WGS sequence"/>
</dbReference>
<dbReference type="InterPro" id="IPR050807">
    <property type="entry name" value="TransReg_Diox_bact_type"/>
</dbReference>
<dbReference type="SMART" id="SM00530">
    <property type="entry name" value="HTH_XRE"/>
    <property type="match status" value="1"/>
</dbReference>
<evidence type="ECO:0000256" key="1">
    <source>
        <dbReference type="ARBA" id="ARBA00023015"/>
    </source>
</evidence>
<keyword evidence="3" id="KW-0804">Transcription</keyword>
<dbReference type="GO" id="GO:0003700">
    <property type="term" value="F:DNA-binding transcription factor activity"/>
    <property type="evidence" value="ECO:0007669"/>
    <property type="project" value="TreeGrafter"/>
</dbReference>
<evidence type="ECO:0000256" key="2">
    <source>
        <dbReference type="ARBA" id="ARBA00023125"/>
    </source>
</evidence>